<evidence type="ECO:0000313" key="2">
    <source>
        <dbReference type="Proteomes" id="UP001054945"/>
    </source>
</evidence>
<dbReference type="Proteomes" id="UP001054945">
    <property type="component" value="Unassembled WGS sequence"/>
</dbReference>
<protein>
    <submittedName>
        <fullName evidence="1">Uncharacterized protein</fullName>
    </submittedName>
</protein>
<reference evidence="1 2" key="1">
    <citation type="submission" date="2021-06" db="EMBL/GenBank/DDBJ databases">
        <title>Caerostris extrusa draft genome.</title>
        <authorList>
            <person name="Kono N."/>
            <person name="Arakawa K."/>
        </authorList>
    </citation>
    <scope>NUCLEOTIDE SEQUENCE [LARGE SCALE GENOMIC DNA]</scope>
</reference>
<accession>A0AAV4QCV8</accession>
<evidence type="ECO:0000313" key="1">
    <source>
        <dbReference type="EMBL" id="GIY06940.1"/>
    </source>
</evidence>
<comment type="caution">
    <text evidence="1">The sequence shown here is derived from an EMBL/GenBank/DDBJ whole genome shotgun (WGS) entry which is preliminary data.</text>
</comment>
<gene>
    <name evidence="1" type="ORF">CEXT_58041</name>
</gene>
<organism evidence="1 2">
    <name type="scientific">Caerostris extrusa</name>
    <name type="common">Bark spider</name>
    <name type="synonym">Caerostris bankana</name>
    <dbReference type="NCBI Taxonomy" id="172846"/>
    <lineage>
        <taxon>Eukaryota</taxon>
        <taxon>Metazoa</taxon>
        <taxon>Ecdysozoa</taxon>
        <taxon>Arthropoda</taxon>
        <taxon>Chelicerata</taxon>
        <taxon>Arachnida</taxon>
        <taxon>Araneae</taxon>
        <taxon>Araneomorphae</taxon>
        <taxon>Entelegynae</taxon>
        <taxon>Araneoidea</taxon>
        <taxon>Araneidae</taxon>
        <taxon>Caerostris</taxon>
    </lineage>
</organism>
<dbReference type="EMBL" id="BPLR01006023">
    <property type="protein sequence ID" value="GIY06940.1"/>
    <property type="molecule type" value="Genomic_DNA"/>
</dbReference>
<sequence length="114" mass="12683">MNPYLNCIIGHLYHRVTTTSDGSTLRYTPGGEDIPESPNPRGGQVTKVFNFLKARMPLSNILLTVGEDYHRCAEAMGIHTGGKLLLSWNNEVGSLYERTKIHTHICVVSEQNSL</sequence>
<dbReference type="AlphaFoldDB" id="A0AAV4QCV8"/>
<proteinExistence type="predicted"/>
<keyword evidence="2" id="KW-1185">Reference proteome</keyword>
<name>A0AAV4QCV8_CAEEX</name>